<organism evidence="2 3">
    <name type="scientific">Paenibacillus harenae</name>
    <dbReference type="NCBI Taxonomy" id="306543"/>
    <lineage>
        <taxon>Bacteria</taxon>
        <taxon>Bacillati</taxon>
        <taxon>Bacillota</taxon>
        <taxon>Bacilli</taxon>
        <taxon>Bacillales</taxon>
        <taxon>Paenibacillaceae</taxon>
        <taxon>Paenibacillus</taxon>
    </lineage>
</organism>
<name>A0ABT9UAN2_PAEHA</name>
<feature type="transmembrane region" description="Helical" evidence="1">
    <location>
        <begin position="152"/>
        <end position="170"/>
    </location>
</feature>
<feature type="transmembrane region" description="Helical" evidence="1">
    <location>
        <begin position="51"/>
        <end position="69"/>
    </location>
</feature>
<feature type="transmembrane region" description="Helical" evidence="1">
    <location>
        <begin position="204"/>
        <end position="222"/>
    </location>
</feature>
<feature type="transmembrane region" description="Helical" evidence="1">
    <location>
        <begin position="287"/>
        <end position="309"/>
    </location>
</feature>
<feature type="transmembrane region" description="Helical" evidence="1">
    <location>
        <begin position="104"/>
        <end position="123"/>
    </location>
</feature>
<reference evidence="2 3" key="1">
    <citation type="submission" date="2023-07" db="EMBL/GenBank/DDBJ databases">
        <title>Sorghum-associated microbial communities from plants grown in Nebraska, USA.</title>
        <authorList>
            <person name="Schachtman D."/>
        </authorList>
    </citation>
    <scope>NUCLEOTIDE SEQUENCE [LARGE SCALE GENOMIC DNA]</scope>
    <source>
        <strain evidence="2 3">CC482</strain>
    </source>
</reference>
<feature type="transmembrane region" description="Helical" evidence="1">
    <location>
        <begin position="228"/>
        <end position="250"/>
    </location>
</feature>
<keyword evidence="1" id="KW-1133">Transmembrane helix</keyword>
<evidence type="ECO:0000313" key="2">
    <source>
        <dbReference type="EMBL" id="MDQ0116692.1"/>
    </source>
</evidence>
<keyword evidence="1" id="KW-0812">Transmembrane</keyword>
<dbReference type="Proteomes" id="UP001229346">
    <property type="component" value="Unassembled WGS sequence"/>
</dbReference>
<feature type="transmembrane region" description="Helical" evidence="1">
    <location>
        <begin position="262"/>
        <end position="281"/>
    </location>
</feature>
<proteinExistence type="predicted"/>
<dbReference type="EMBL" id="JAUSSU010000023">
    <property type="protein sequence ID" value="MDQ0116692.1"/>
    <property type="molecule type" value="Genomic_DNA"/>
</dbReference>
<dbReference type="InterPro" id="IPR025238">
    <property type="entry name" value="DUF4184"/>
</dbReference>
<keyword evidence="1" id="KW-0472">Membrane</keyword>
<gene>
    <name evidence="2" type="ORF">J2T15_006174</name>
</gene>
<evidence type="ECO:0000256" key="1">
    <source>
        <dbReference type="SAM" id="Phobius"/>
    </source>
</evidence>
<sequence length="319" mass="35375">MPFTLAHPLYAVPLRRLVPSLSISGLVLGSMAPDMEYFVAMQPYRSIGHSFIGFLAIGLPLSIVIAIAFHCVIAPRLHTFMPVIGGLNLFVQQQLLPRRLAKKADWAFFVLSLWIGFMTHVFVDHFTHSGGWFVQRMPALQGIVAGEPVHHWLQHSLSALGLAIPAILLLRRWRRWYKHAFSKGSYAPSHARPSTRRGDPWKHALLAIVCAAPFLLGKLLLSGQWLSISLWAVAPLTSFCIGLYFASILIEGGGNRKKNAAALKLVAIAAPSLVILIYALVDRSGERPLMLWIGFIWLLSASILTGAIIDCRNRDRISH</sequence>
<comment type="caution">
    <text evidence="2">The sequence shown here is derived from an EMBL/GenBank/DDBJ whole genome shotgun (WGS) entry which is preliminary data.</text>
</comment>
<evidence type="ECO:0008006" key="4">
    <source>
        <dbReference type="Google" id="ProtNLM"/>
    </source>
</evidence>
<dbReference type="RefSeq" id="WP_307210365.1">
    <property type="nucleotide sequence ID" value="NZ_JAUSSU010000023.1"/>
</dbReference>
<dbReference type="Pfam" id="PF13803">
    <property type="entry name" value="DUF4184"/>
    <property type="match status" value="1"/>
</dbReference>
<evidence type="ECO:0000313" key="3">
    <source>
        <dbReference type="Proteomes" id="UP001229346"/>
    </source>
</evidence>
<protein>
    <recommendedName>
        <fullName evidence="4">DUF4184 family protein</fullName>
    </recommendedName>
</protein>
<keyword evidence="3" id="KW-1185">Reference proteome</keyword>
<accession>A0ABT9UAN2</accession>